<protein>
    <submittedName>
        <fullName evidence="2">Inosose dehydratase</fullName>
        <ecNumber evidence="2">4.2.1.44</ecNumber>
    </submittedName>
</protein>
<reference evidence="2 3" key="1">
    <citation type="submission" date="2021-03" db="EMBL/GenBank/DDBJ databases">
        <title>Genomic Encyclopedia of Type Strains, Phase IV (KMG-IV): sequencing the most valuable type-strain genomes for metagenomic binning, comparative biology and taxonomic classification.</title>
        <authorList>
            <person name="Goeker M."/>
        </authorList>
    </citation>
    <scope>NUCLEOTIDE SEQUENCE [LARGE SCALE GENOMIC DNA]</scope>
    <source>
        <strain evidence="2 3">DSM 24738</strain>
    </source>
</reference>
<dbReference type="GO" id="GO:0050114">
    <property type="term" value="F:myo-inosose-2 dehydratase activity"/>
    <property type="evidence" value="ECO:0007669"/>
    <property type="project" value="UniProtKB-EC"/>
</dbReference>
<dbReference type="InterPro" id="IPR050312">
    <property type="entry name" value="IolE/XylAMocC-like"/>
</dbReference>
<keyword evidence="3" id="KW-1185">Reference proteome</keyword>
<dbReference type="EC" id="4.2.1.44" evidence="2"/>
<dbReference type="InterPro" id="IPR013022">
    <property type="entry name" value="Xyl_isomerase-like_TIM-brl"/>
</dbReference>
<dbReference type="SUPFAM" id="SSF51658">
    <property type="entry name" value="Xylose isomerase-like"/>
    <property type="match status" value="1"/>
</dbReference>
<evidence type="ECO:0000313" key="2">
    <source>
        <dbReference type="EMBL" id="MBP1931344.1"/>
    </source>
</evidence>
<accession>A0ABS4GM66</accession>
<dbReference type="Pfam" id="PF01261">
    <property type="entry name" value="AP_endonuc_2"/>
    <property type="match status" value="1"/>
</dbReference>
<sequence>MSKMKVSSHLITWRDDFLLGLKEASNLGYQACETFTHIALQYEDRLDEFRDLLGHHGFTLSALYGGGRFSDKALQQEVIEYNTRVAKFLVANGSDRIVFGPKGPRTEGGTTLDELKVAAQTINEAAKRCYDLGVKACVHPHLGTEIQNENELDAIMEMTDPKYVFFCPDTAHLYKAGMDPVEIMRRYKDRIAYVHLKDVTPEEVDIEKFPILSGTEALPIFCELGLGPVDFPKVVQFLQEIDYEGWLTVEIDKSTSTPLQSLTICRDYVEQKLGIPIRFKS</sequence>
<feature type="domain" description="Xylose isomerase-like TIM barrel" evidence="1">
    <location>
        <begin position="22"/>
        <end position="254"/>
    </location>
</feature>
<evidence type="ECO:0000313" key="3">
    <source>
        <dbReference type="Proteomes" id="UP001519343"/>
    </source>
</evidence>
<dbReference type="RefSeq" id="WP_209809412.1">
    <property type="nucleotide sequence ID" value="NZ_JAGGKT010000002.1"/>
</dbReference>
<keyword evidence="2" id="KW-0456">Lyase</keyword>
<name>A0ABS4GM66_9BACL</name>
<dbReference type="Gene3D" id="3.20.20.150">
    <property type="entry name" value="Divalent-metal-dependent TIM barrel enzymes"/>
    <property type="match status" value="1"/>
</dbReference>
<evidence type="ECO:0000259" key="1">
    <source>
        <dbReference type="Pfam" id="PF01261"/>
    </source>
</evidence>
<proteinExistence type="predicted"/>
<organism evidence="2 3">
    <name type="scientific">Ammoniphilus resinae</name>
    <dbReference type="NCBI Taxonomy" id="861532"/>
    <lineage>
        <taxon>Bacteria</taxon>
        <taxon>Bacillati</taxon>
        <taxon>Bacillota</taxon>
        <taxon>Bacilli</taxon>
        <taxon>Bacillales</taxon>
        <taxon>Paenibacillaceae</taxon>
        <taxon>Aneurinibacillus group</taxon>
        <taxon>Ammoniphilus</taxon>
    </lineage>
</organism>
<dbReference type="Proteomes" id="UP001519343">
    <property type="component" value="Unassembled WGS sequence"/>
</dbReference>
<dbReference type="InterPro" id="IPR036237">
    <property type="entry name" value="Xyl_isomerase-like_sf"/>
</dbReference>
<dbReference type="PANTHER" id="PTHR12110:SF41">
    <property type="entry name" value="INOSOSE DEHYDRATASE"/>
    <property type="match status" value="1"/>
</dbReference>
<dbReference type="EMBL" id="JAGGKT010000002">
    <property type="protein sequence ID" value="MBP1931344.1"/>
    <property type="molecule type" value="Genomic_DNA"/>
</dbReference>
<comment type="caution">
    <text evidence="2">The sequence shown here is derived from an EMBL/GenBank/DDBJ whole genome shotgun (WGS) entry which is preliminary data.</text>
</comment>
<gene>
    <name evidence="2" type="ORF">J2Z37_001341</name>
</gene>
<dbReference type="PANTHER" id="PTHR12110">
    <property type="entry name" value="HYDROXYPYRUVATE ISOMERASE"/>
    <property type="match status" value="1"/>
</dbReference>